<dbReference type="RefSeq" id="WP_020515930.1">
    <property type="nucleotide sequence ID" value="NZ_JBIAZU010000004.1"/>
</dbReference>
<proteinExistence type="predicted"/>
<dbReference type="Proteomes" id="UP001602245">
    <property type="component" value="Unassembled WGS sequence"/>
</dbReference>
<dbReference type="EMBL" id="JBIAZU010000004">
    <property type="protein sequence ID" value="MFF5292749.1"/>
    <property type="molecule type" value="Genomic_DNA"/>
</dbReference>
<dbReference type="PROSITE" id="PS51257">
    <property type="entry name" value="PROKAR_LIPOPROTEIN"/>
    <property type="match status" value="1"/>
</dbReference>
<keyword evidence="1" id="KW-0732">Signal</keyword>
<comment type="caution">
    <text evidence="2">The sequence shown here is derived from an EMBL/GenBank/DDBJ whole genome shotgun (WGS) entry which is preliminary data.</text>
</comment>
<evidence type="ECO:0008006" key="4">
    <source>
        <dbReference type="Google" id="ProtNLM"/>
    </source>
</evidence>
<keyword evidence="3" id="KW-1185">Reference proteome</keyword>
<accession>A0ABW6WHI1</accession>
<evidence type="ECO:0000256" key="1">
    <source>
        <dbReference type="SAM" id="SignalP"/>
    </source>
</evidence>
<feature type="chain" id="PRO_5047031364" description="Lipoprotein" evidence="1">
    <location>
        <begin position="25"/>
        <end position="173"/>
    </location>
</feature>
<sequence>MRLPYLLPAVALAILMSSCAPKSAVRAPAAPAASVAGNAVHLTAYTDNDGPTSTVVLDGAVGDFGQARRDKNELDLVLAHGSFRLDIGDLERTFAGGLNNLAINTATCSATASVRGAVPVAAGSGTGSYRRISGTFDLTITLDEVYTPNSCTETSAYLAQSIVITGPGTVVLR</sequence>
<reference evidence="2 3" key="1">
    <citation type="submission" date="2024-10" db="EMBL/GenBank/DDBJ databases">
        <title>The Natural Products Discovery Center: Release of the First 8490 Sequenced Strains for Exploring Actinobacteria Biosynthetic Diversity.</title>
        <authorList>
            <person name="Kalkreuter E."/>
            <person name="Kautsar S.A."/>
            <person name="Yang D."/>
            <person name="Bader C.D."/>
            <person name="Teijaro C.N."/>
            <person name="Fluegel L."/>
            <person name="Davis C.M."/>
            <person name="Simpson J.R."/>
            <person name="Lauterbach L."/>
            <person name="Steele A.D."/>
            <person name="Gui C."/>
            <person name="Meng S."/>
            <person name="Li G."/>
            <person name="Viehrig K."/>
            <person name="Ye F."/>
            <person name="Su P."/>
            <person name="Kiefer A.F."/>
            <person name="Nichols A."/>
            <person name="Cepeda A.J."/>
            <person name="Yan W."/>
            <person name="Fan B."/>
            <person name="Jiang Y."/>
            <person name="Adhikari A."/>
            <person name="Zheng C.-J."/>
            <person name="Schuster L."/>
            <person name="Cowan T.M."/>
            <person name="Smanski M.J."/>
            <person name="Chevrette M.G."/>
            <person name="De Carvalho L.P.S."/>
            <person name="Shen B."/>
        </authorList>
    </citation>
    <scope>NUCLEOTIDE SEQUENCE [LARGE SCALE GENOMIC DNA]</scope>
    <source>
        <strain evidence="2 3">NPDC000087</strain>
    </source>
</reference>
<protein>
    <recommendedName>
        <fullName evidence="4">Lipoprotein</fullName>
    </recommendedName>
</protein>
<name>A0ABW6WHI1_9ACTN</name>
<evidence type="ECO:0000313" key="2">
    <source>
        <dbReference type="EMBL" id="MFF5292749.1"/>
    </source>
</evidence>
<gene>
    <name evidence="2" type="ORF">ACFY35_25180</name>
</gene>
<feature type="signal peptide" evidence="1">
    <location>
        <begin position="1"/>
        <end position="24"/>
    </location>
</feature>
<evidence type="ECO:0000313" key="3">
    <source>
        <dbReference type="Proteomes" id="UP001602245"/>
    </source>
</evidence>
<organism evidence="2 3">
    <name type="scientific">Paractinoplanes globisporus</name>
    <dbReference type="NCBI Taxonomy" id="113565"/>
    <lineage>
        <taxon>Bacteria</taxon>
        <taxon>Bacillati</taxon>
        <taxon>Actinomycetota</taxon>
        <taxon>Actinomycetes</taxon>
        <taxon>Micromonosporales</taxon>
        <taxon>Micromonosporaceae</taxon>
        <taxon>Paractinoplanes</taxon>
    </lineage>
</organism>